<dbReference type="RefSeq" id="WP_109019017.1">
    <property type="nucleotide sequence ID" value="NZ_AP025028.1"/>
</dbReference>
<dbReference type="EMBL" id="AP025028">
    <property type="protein sequence ID" value="BDA79591.1"/>
    <property type="molecule type" value="Genomic_DNA"/>
</dbReference>
<name>A0ABM7UL00_9LEPT</name>
<dbReference type="Gene3D" id="1.10.287.950">
    <property type="entry name" value="Methyl-accepting chemotaxis protein"/>
    <property type="match status" value="1"/>
</dbReference>
<accession>A0ABM7UL00</accession>
<proteinExistence type="predicted"/>
<sequence>MKKKVSEQNELNSRMIEALRELGNISSQLSVVASEQKSGNNEVTKAIQVIEQAIQLVAENSKELQDQIEKLTKEADSLR</sequence>
<gene>
    <name evidence="2" type="ORF">LPTSP3_g25210</name>
</gene>
<keyword evidence="1" id="KW-0175">Coiled coil</keyword>
<dbReference type="Proteomes" id="UP000245263">
    <property type="component" value="Chromosome 1"/>
</dbReference>
<protein>
    <recommendedName>
        <fullName evidence="4">Methyl-accepting chemotaxis protein signaling domain protein</fullName>
    </recommendedName>
</protein>
<organism evidence="2 3">
    <name type="scientific">Leptospira kobayashii</name>
    <dbReference type="NCBI Taxonomy" id="1917830"/>
    <lineage>
        <taxon>Bacteria</taxon>
        <taxon>Pseudomonadati</taxon>
        <taxon>Spirochaetota</taxon>
        <taxon>Spirochaetia</taxon>
        <taxon>Leptospirales</taxon>
        <taxon>Leptospiraceae</taxon>
        <taxon>Leptospira</taxon>
    </lineage>
</organism>
<evidence type="ECO:0000313" key="3">
    <source>
        <dbReference type="Proteomes" id="UP000245263"/>
    </source>
</evidence>
<keyword evidence="3" id="KW-1185">Reference proteome</keyword>
<evidence type="ECO:0000313" key="2">
    <source>
        <dbReference type="EMBL" id="BDA79591.1"/>
    </source>
</evidence>
<reference evidence="2 3" key="1">
    <citation type="submission" date="2021-08" db="EMBL/GenBank/DDBJ databases">
        <title>Complete genome sequence of Leptospira kobayashii strain E30.</title>
        <authorList>
            <person name="Nakao R."/>
            <person name="Nakamura S."/>
            <person name="Masuzawa T."/>
            <person name="Koizumi N."/>
        </authorList>
    </citation>
    <scope>NUCLEOTIDE SEQUENCE [LARGE SCALE GENOMIC DNA]</scope>
    <source>
        <strain evidence="2 3">E30</strain>
    </source>
</reference>
<evidence type="ECO:0000256" key="1">
    <source>
        <dbReference type="SAM" id="Coils"/>
    </source>
</evidence>
<evidence type="ECO:0008006" key="4">
    <source>
        <dbReference type="Google" id="ProtNLM"/>
    </source>
</evidence>
<feature type="coiled-coil region" evidence="1">
    <location>
        <begin position="47"/>
        <end position="74"/>
    </location>
</feature>
<dbReference type="SUPFAM" id="SSF58104">
    <property type="entry name" value="Methyl-accepting chemotaxis protein (MCP) signaling domain"/>
    <property type="match status" value="1"/>
</dbReference>